<name>A0A3P8PXL5_ASTCA</name>
<dbReference type="GO" id="GO:0030667">
    <property type="term" value="C:secretory granule membrane"/>
    <property type="evidence" value="ECO:0007669"/>
    <property type="project" value="TreeGrafter"/>
</dbReference>
<feature type="signal peptide" evidence="11">
    <location>
        <begin position="1"/>
        <end position="27"/>
    </location>
</feature>
<protein>
    <recommendedName>
        <fullName evidence="12">DOMON domain-containing protein</fullName>
    </recommendedName>
</protein>
<evidence type="ECO:0000256" key="10">
    <source>
        <dbReference type="ARBA" id="ARBA00023180"/>
    </source>
</evidence>
<dbReference type="SMART" id="SM00664">
    <property type="entry name" value="DoH"/>
    <property type="match status" value="1"/>
</dbReference>
<accession>A0A3P8PXL5</accession>
<dbReference type="PANTHER" id="PTHR10157">
    <property type="entry name" value="DOPAMINE BETA HYDROXYLASE RELATED"/>
    <property type="match status" value="1"/>
</dbReference>
<comment type="similarity">
    <text evidence="3">Belongs to the copper type II ascorbate-dependent monooxygenase family.</text>
</comment>
<dbReference type="Gene3D" id="2.60.40.1210">
    <property type="entry name" value="Cellobiose dehydrogenase, cytochrome domain"/>
    <property type="match status" value="1"/>
</dbReference>
<evidence type="ECO:0000259" key="12">
    <source>
        <dbReference type="PROSITE" id="PS50836"/>
    </source>
</evidence>
<evidence type="ECO:0000256" key="1">
    <source>
        <dbReference type="ARBA" id="ARBA00001973"/>
    </source>
</evidence>
<dbReference type="InterPro" id="IPR008977">
    <property type="entry name" value="PHM/PNGase_F_dom_sf"/>
</dbReference>
<keyword evidence="8" id="KW-0472">Membrane</keyword>
<dbReference type="Ensembl" id="ENSACLT00000022287.2">
    <property type="protein sequence ID" value="ENSACLP00000021781.2"/>
    <property type="gene ID" value="ENSACLG00000014824.2"/>
</dbReference>
<dbReference type="OMA" id="NEMCLVF"/>
<feature type="chain" id="PRO_5044252250" description="DOMON domain-containing protein" evidence="11">
    <location>
        <begin position="28"/>
        <end position="528"/>
    </location>
</feature>
<dbReference type="GO" id="GO:0005615">
    <property type="term" value="C:extracellular space"/>
    <property type="evidence" value="ECO:0007669"/>
    <property type="project" value="TreeGrafter"/>
</dbReference>
<dbReference type="InterPro" id="IPR045266">
    <property type="entry name" value="DOH_DOMON"/>
</dbReference>
<keyword evidence="10" id="KW-0325">Glycoprotein</keyword>
<dbReference type="Pfam" id="PF01082">
    <property type="entry name" value="Cu2_monooxygen"/>
    <property type="match status" value="1"/>
</dbReference>
<keyword evidence="4 11" id="KW-0732">Signal</keyword>
<dbReference type="GO" id="GO:0006589">
    <property type="term" value="P:octopamine biosynthetic process"/>
    <property type="evidence" value="ECO:0007669"/>
    <property type="project" value="TreeGrafter"/>
</dbReference>
<keyword evidence="6" id="KW-0186">Copper</keyword>
<proteinExistence type="inferred from homology"/>
<sequence>MNICLGIMCSPLPFFSLLLICATGSWAMDVTMPFMEYLDQEQLVCLKWGFDNPAGDITFQLAVNTTGWVGFGLSPNGDMKGSDIVIGGVGSSGSYFSDRYATGNSMPLEDAQQSYTLLSMRENEGQTVMTFKRPIKTCDDKDFQITAQPIKLIFAYGKTDEISYHVSRRGTKEVNLLNYMPKSIPTNSSYLSATVDNIIVPSNTTYYHCKVMQFPKLNTKHHIYQIEPVIEHLDLIHHMLLYHCPPKVTEPYDKPCYIGDIGDSCFGIVASWGVGGGVYELPENVGIPIGGEKSDAFYRLEIHYNNPERKEGIKDSSGLRLHYTAKLRQHDVGIMTTGVLPGSVKYDIPPKANQFHTYGICNTAYFSKVCTSADSMQLNSNQCRLHEFRVDFPGASHCRNERQIDFLGIDENYNFDLQQAVSLGSIKTIKQGDEIVVECTYNTTNRASVTKMGLATTNEMCLAFLFYYPVINITSCVSIPDTKGVIPMDKITEYEMMLKKAPQYQAIINSNVSISLSYLILFFFSCGI</sequence>
<dbReference type="SUPFAM" id="SSF49742">
    <property type="entry name" value="PHM/PNGase F"/>
    <property type="match status" value="2"/>
</dbReference>
<dbReference type="FunFam" id="2.60.120.230:FF:000001">
    <property type="entry name" value="Monooxygenase, DBH-like 1"/>
    <property type="match status" value="1"/>
</dbReference>
<dbReference type="PANTHER" id="PTHR10157:SF41">
    <property type="entry name" value="DBH-LIKE MONOOXYGENASE PROTEIN 2 HOMOLOG"/>
    <property type="match status" value="1"/>
</dbReference>
<dbReference type="PRINTS" id="PR00767">
    <property type="entry name" value="DBMONOXGNASE"/>
</dbReference>
<dbReference type="Proteomes" id="UP000265100">
    <property type="component" value="Chromosome 15"/>
</dbReference>
<comment type="cofactor">
    <cofactor evidence="1">
        <name>Cu(2+)</name>
        <dbReference type="ChEBI" id="CHEBI:29036"/>
    </cofactor>
</comment>
<evidence type="ECO:0000313" key="14">
    <source>
        <dbReference type="Proteomes" id="UP000265100"/>
    </source>
</evidence>
<dbReference type="STRING" id="8154.ENSACLP00000021781"/>
<keyword evidence="7" id="KW-0503">Monooxygenase</keyword>
<reference evidence="13" key="2">
    <citation type="submission" date="2025-08" db="UniProtKB">
        <authorList>
            <consortium name="Ensembl"/>
        </authorList>
    </citation>
    <scope>IDENTIFICATION</scope>
</reference>
<dbReference type="GO" id="GO:0042421">
    <property type="term" value="P:norepinephrine biosynthetic process"/>
    <property type="evidence" value="ECO:0007669"/>
    <property type="project" value="TreeGrafter"/>
</dbReference>
<dbReference type="Bgee" id="ENSACLG00000014824">
    <property type="expression patterns" value="Expressed in testis and 1 other cell type or tissue"/>
</dbReference>
<evidence type="ECO:0000256" key="7">
    <source>
        <dbReference type="ARBA" id="ARBA00023033"/>
    </source>
</evidence>
<dbReference type="CDD" id="cd09631">
    <property type="entry name" value="DOMON_DOH"/>
    <property type="match status" value="1"/>
</dbReference>
<dbReference type="InterPro" id="IPR036939">
    <property type="entry name" value="Cu2_ascorb_mOase_N_sf"/>
</dbReference>
<comment type="subcellular location">
    <subcellularLocation>
        <location evidence="2">Membrane</location>
        <topology evidence="2">Single-pass type I membrane protein</topology>
    </subcellularLocation>
</comment>
<dbReference type="GO" id="GO:0005507">
    <property type="term" value="F:copper ion binding"/>
    <property type="evidence" value="ECO:0007669"/>
    <property type="project" value="InterPro"/>
</dbReference>
<reference evidence="13" key="1">
    <citation type="submission" date="2018-05" db="EMBL/GenBank/DDBJ databases">
        <authorList>
            <person name="Datahose"/>
        </authorList>
    </citation>
    <scope>NUCLEOTIDE SEQUENCE</scope>
</reference>
<keyword evidence="5" id="KW-0560">Oxidoreductase</keyword>
<dbReference type="Pfam" id="PF03351">
    <property type="entry name" value="DOMON"/>
    <property type="match status" value="1"/>
</dbReference>
<dbReference type="Gene3D" id="2.60.120.230">
    <property type="match status" value="1"/>
</dbReference>
<evidence type="ECO:0000256" key="4">
    <source>
        <dbReference type="ARBA" id="ARBA00022729"/>
    </source>
</evidence>
<dbReference type="GeneTree" id="ENSGT00530000063085"/>
<dbReference type="AlphaFoldDB" id="A0A3P8PXL5"/>
<feature type="domain" description="DOMON" evidence="12">
    <location>
        <begin position="42"/>
        <end position="157"/>
    </location>
</feature>
<evidence type="ECO:0000256" key="2">
    <source>
        <dbReference type="ARBA" id="ARBA00004479"/>
    </source>
</evidence>
<dbReference type="GO" id="GO:0042420">
    <property type="term" value="P:dopamine catabolic process"/>
    <property type="evidence" value="ECO:0007669"/>
    <property type="project" value="TreeGrafter"/>
</dbReference>
<dbReference type="GO" id="GO:0004500">
    <property type="term" value="F:dopamine beta-monooxygenase activity"/>
    <property type="evidence" value="ECO:0007669"/>
    <property type="project" value="InterPro"/>
</dbReference>
<organism evidence="13 14">
    <name type="scientific">Astatotilapia calliptera</name>
    <name type="common">Eastern happy</name>
    <name type="synonym">Chromis callipterus</name>
    <dbReference type="NCBI Taxonomy" id="8154"/>
    <lineage>
        <taxon>Eukaryota</taxon>
        <taxon>Metazoa</taxon>
        <taxon>Chordata</taxon>
        <taxon>Craniata</taxon>
        <taxon>Vertebrata</taxon>
        <taxon>Euteleostomi</taxon>
        <taxon>Actinopterygii</taxon>
        <taxon>Neopterygii</taxon>
        <taxon>Teleostei</taxon>
        <taxon>Neoteleostei</taxon>
        <taxon>Acanthomorphata</taxon>
        <taxon>Ovalentaria</taxon>
        <taxon>Cichlomorphae</taxon>
        <taxon>Cichliformes</taxon>
        <taxon>Cichlidae</taxon>
        <taxon>African cichlids</taxon>
        <taxon>Pseudocrenilabrinae</taxon>
        <taxon>Haplochromini</taxon>
        <taxon>Astatotilapia</taxon>
    </lineage>
</organism>
<evidence type="ECO:0000256" key="6">
    <source>
        <dbReference type="ARBA" id="ARBA00023008"/>
    </source>
</evidence>
<dbReference type="InterPro" id="IPR000323">
    <property type="entry name" value="Cu2_ascorb_mOase_N"/>
</dbReference>
<dbReference type="InterPro" id="IPR000945">
    <property type="entry name" value="DBH-like"/>
</dbReference>
<evidence type="ECO:0000256" key="5">
    <source>
        <dbReference type="ARBA" id="ARBA00023002"/>
    </source>
</evidence>
<dbReference type="InterPro" id="IPR028460">
    <property type="entry name" value="Tbh/DBH"/>
</dbReference>
<evidence type="ECO:0000313" key="13">
    <source>
        <dbReference type="Ensembl" id="ENSACLP00000021781.2"/>
    </source>
</evidence>
<dbReference type="InterPro" id="IPR005018">
    <property type="entry name" value="DOMON_domain"/>
</dbReference>
<dbReference type="Pfam" id="PF03712">
    <property type="entry name" value="Cu2_monoox_C"/>
    <property type="match status" value="1"/>
</dbReference>
<evidence type="ECO:0000256" key="8">
    <source>
        <dbReference type="ARBA" id="ARBA00023136"/>
    </source>
</evidence>
<keyword evidence="9" id="KW-1015">Disulfide bond</keyword>
<dbReference type="Gene3D" id="2.60.120.310">
    <property type="entry name" value="Copper type II, ascorbate-dependent monooxygenase, N-terminal domain"/>
    <property type="match status" value="1"/>
</dbReference>
<dbReference type="InterPro" id="IPR024548">
    <property type="entry name" value="Cu2_monoox_C"/>
</dbReference>
<evidence type="ECO:0000256" key="9">
    <source>
        <dbReference type="ARBA" id="ARBA00023157"/>
    </source>
</evidence>
<dbReference type="FunFam" id="2.60.40.1210:FF:000001">
    <property type="entry name" value="Monooxygenase, DBH-like 1, like"/>
    <property type="match status" value="1"/>
</dbReference>
<dbReference type="PROSITE" id="PS50836">
    <property type="entry name" value="DOMON"/>
    <property type="match status" value="1"/>
</dbReference>
<evidence type="ECO:0000256" key="3">
    <source>
        <dbReference type="ARBA" id="ARBA00010676"/>
    </source>
</evidence>
<dbReference type="InterPro" id="IPR014784">
    <property type="entry name" value="Cu2_ascorb_mOase-like_C"/>
</dbReference>
<keyword evidence="14" id="KW-1185">Reference proteome</keyword>
<reference evidence="13" key="3">
    <citation type="submission" date="2025-09" db="UniProtKB">
        <authorList>
            <consortium name="Ensembl"/>
        </authorList>
    </citation>
    <scope>IDENTIFICATION</scope>
</reference>
<dbReference type="SUPFAM" id="SSF49344">
    <property type="entry name" value="CBD9-like"/>
    <property type="match status" value="1"/>
</dbReference>
<evidence type="ECO:0000256" key="11">
    <source>
        <dbReference type="SAM" id="SignalP"/>
    </source>
</evidence>